<evidence type="ECO:0000259" key="10">
    <source>
        <dbReference type="PROSITE" id="PS50110"/>
    </source>
</evidence>
<dbReference type="InterPro" id="IPR036388">
    <property type="entry name" value="WH-like_DNA-bd_sf"/>
</dbReference>
<feature type="modified residue" description="4-aspartylphosphate" evidence="8">
    <location>
        <position position="52"/>
    </location>
</feature>
<gene>
    <name evidence="12" type="ORF">IRI77_25895</name>
</gene>
<keyword evidence="4" id="KW-0902">Two-component regulatory system</keyword>
<dbReference type="KEGG" id="pfer:IRI77_25895"/>
<comment type="subcellular location">
    <subcellularLocation>
        <location evidence="1">Cytoplasm</location>
    </subcellularLocation>
</comment>
<dbReference type="GO" id="GO:0005829">
    <property type="term" value="C:cytosol"/>
    <property type="evidence" value="ECO:0007669"/>
    <property type="project" value="TreeGrafter"/>
</dbReference>
<evidence type="ECO:0000313" key="12">
    <source>
        <dbReference type="EMBL" id="QOY86223.1"/>
    </source>
</evidence>
<evidence type="ECO:0000256" key="8">
    <source>
        <dbReference type="PROSITE-ProRule" id="PRU00169"/>
    </source>
</evidence>
<organism evidence="12 13">
    <name type="scientific">Paludibaculum fermentans</name>
    <dbReference type="NCBI Taxonomy" id="1473598"/>
    <lineage>
        <taxon>Bacteria</taxon>
        <taxon>Pseudomonadati</taxon>
        <taxon>Acidobacteriota</taxon>
        <taxon>Terriglobia</taxon>
        <taxon>Bryobacterales</taxon>
        <taxon>Bryobacteraceae</taxon>
        <taxon>Paludibaculum</taxon>
    </lineage>
</organism>
<keyword evidence="13" id="KW-1185">Reference proteome</keyword>
<name>A0A7S7NM81_PALFE</name>
<keyword evidence="6 9" id="KW-0238">DNA-binding</keyword>
<dbReference type="InterPro" id="IPR001789">
    <property type="entry name" value="Sig_transdc_resp-reg_receiver"/>
</dbReference>
<dbReference type="PANTHER" id="PTHR48111:SF39">
    <property type="entry name" value="TRANSCRIPTIONAL REGULATORY PROTEIN CPXR"/>
    <property type="match status" value="1"/>
</dbReference>
<evidence type="ECO:0000256" key="1">
    <source>
        <dbReference type="ARBA" id="ARBA00004496"/>
    </source>
</evidence>
<dbReference type="AlphaFoldDB" id="A0A7S7NM81"/>
<dbReference type="GO" id="GO:0000156">
    <property type="term" value="F:phosphorelay response regulator activity"/>
    <property type="evidence" value="ECO:0007669"/>
    <property type="project" value="TreeGrafter"/>
</dbReference>
<dbReference type="Pfam" id="PF00072">
    <property type="entry name" value="Response_reg"/>
    <property type="match status" value="1"/>
</dbReference>
<keyword evidence="3 8" id="KW-0597">Phosphoprotein</keyword>
<evidence type="ECO:0000256" key="4">
    <source>
        <dbReference type="ARBA" id="ARBA00023012"/>
    </source>
</evidence>
<reference evidence="12 13" key="1">
    <citation type="submission" date="2020-10" db="EMBL/GenBank/DDBJ databases">
        <title>Complete genome sequence of Paludibaculum fermentans P105T, a facultatively anaerobic acidobacterium capable of dissimilatory Fe(III) reduction.</title>
        <authorList>
            <person name="Dedysh S.N."/>
            <person name="Beletsky A.V."/>
            <person name="Kulichevskaya I.S."/>
            <person name="Mardanov A.V."/>
            <person name="Ravin N.V."/>
        </authorList>
    </citation>
    <scope>NUCLEOTIDE SEQUENCE [LARGE SCALE GENOMIC DNA]</scope>
    <source>
        <strain evidence="12 13">P105</strain>
    </source>
</reference>
<evidence type="ECO:0000259" key="11">
    <source>
        <dbReference type="PROSITE" id="PS51755"/>
    </source>
</evidence>
<keyword evidence="7" id="KW-0804">Transcription</keyword>
<evidence type="ECO:0000256" key="5">
    <source>
        <dbReference type="ARBA" id="ARBA00023015"/>
    </source>
</evidence>
<dbReference type="SUPFAM" id="SSF46894">
    <property type="entry name" value="C-terminal effector domain of the bipartite response regulators"/>
    <property type="match status" value="1"/>
</dbReference>
<proteinExistence type="predicted"/>
<feature type="DNA-binding region" description="OmpR/PhoB-type" evidence="9">
    <location>
        <begin position="128"/>
        <end position="224"/>
    </location>
</feature>
<dbReference type="EMBL" id="CP063849">
    <property type="protein sequence ID" value="QOY86223.1"/>
    <property type="molecule type" value="Genomic_DNA"/>
</dbReference>
<dbReference type="GO" id="GO:0032993">
    <property type="term" value="C:protein-DNA complex"/>
    <property type="evidence" value="ECO:0007669"/>
    <property type="project" value="TreeGrafter"/>
</dbReference>
<dbReference type="SMART" id="SM00862">
    <property type="entry name" value="Trans_reg_C"/>
    <property type="match status" value="1"/>
</dbReference>
<dbReference type="PANTHER" id="PTHR48111">
    <property type="entry name" value="REGULATOR OF RPOS"/>
    <property type="match status" value="1"/>
</dbReference>
<evidence type="ECO:0000256" key="2">
    <source>
        <dbReference type="ARBA" id="ARBA00022490"/>
    </source>
</evidence>
<dbReference type="InterPro" id="IPR001867">
    <property type="entry name" value="OmpR/PhoB-type_DNA-bd"/>
</dbReference>
<dbReference type="InterPro" id="IPR016032">
    <property type="entry name" value="Sig_transdc_resp-reg_C-effctor"/>
</dbReference>
<keyword evidence="2" id="KW-0963">Cytoplasm</keyword>
<dbReference type="InterPro" id="IPR039420">
    <property type="entry name" value="WalR-like"/>
</dbReference>
<dbReference type="PROSITE" id="PS51755">
    <property type="entry name" value="OMPR_PHOB"/>
    <property type="match status" value="1"/>
</dbReference>
<protein>
    <submittedName>
        <fullName evidence="12">Response regulator transcription factor</fullName>
    </submittedName>
</protein>
<dbReference type="Gene3D" id="6.10.250.690">
    <property type="match status" value="1"/>
</dbReference>
<dbReference type="SMART" id="SM00448">
    <property type="entry name" value="REC"/>
    <property type="match status" value="1"/>
</dbReference>
<accession>A0A7S7NM81</accession>
<dbReference type="CDD" id="cd00383">
    <property type="entry name" value="trans_reg_C"/>
    <property type="match status" value="1"/>
</dbReference>
<dbReference type="FunFam" id="3.40.50.2300:FF:000001">
    <property type="entry name" value="DNA-binding response regulator PhoB"/>
    <property type="match status" value="1"/>
</dbReference>
<dbReference type="PROSITE" id="PS50110">
    <property type="entry name" value="RESPONSE_REGULATORY"/>
    <property type="match status" value="1"/>
</dbReference>
<dbReference type="RefSeq" id="WP_194447892.1">
    <property type="nucleotide sequence ID" value="NZ_CP063849.1"/>
</dbReference>
<dbReference type="SUPFAM" id="SSF52172">
    <property type="entry name" value="CheY-like"/>
    <property type="match status" value="1"/>
</dbReference>
<feature type="domain" description="OmpR/PhoB-type" evidence="11">
    <location>
        <begin position="128"/>
        <end position="224"/>
    </location>
</feature>
<evidence type="ECO:0000256" key="7">
    <source>
        <dbReference type="ARBA" id="ARBA00023163"/>
    </source>
</evidence>
<evidence type="ECO:0000313" key="13">
    <source>
        <dbReference type="Proteomes" id="UP000593892"/>
    </source>
</evidence>
<evidence type="ECO:0000256" key="3">
    <source>
        <dbReference type="ARBA" id="ARBA00022553"/>
    </source>
</evidence>
<dbReference type="Gene3D" id="1.10.10.10">
    <property type="entry name" value="Winged helix-like DNA-binding domain superfamily/Winged helix DNA-binding domain"/>
    <property type="match status" value="1"/>
</dbReference>
<dbReference type="Gene3D" id="3.40.50.2300">
    <property type="match status" value="1"/>
</dbReference>
<dbReference type="InterPro" id="IPR011006">
    <property type="entry name" value="CheY-like_superfamily"/>
</dbReference>
<dbReference type="Proteomes" id="UP000593892">
    <property type="component" value="Chromosome"/>
</dbReference>
<dbReference type="GO" id="GO:0000976">
    <property type="term" value="F:transcription cis-regulatory region binding"/>
    <property type="evidence" value="ECO:0007669"/>
    <property type="project" value="TreeGrafter"/>
</dbReference>
<keyword evidence="5" id="KW-0805">Transcription regulation</keyword>
<dbReference type="GO" id="GO:0006355">
    <property type="term" value="P:regulation of DNA-templated transcription"/>
    <property type="evidence" value="ECO:0007669"/>
    <property type="project" value="InterPro"/>
</dbReference>
<sequence>MTQLLLVDDDRDLCSLISDFLTSNGLAVEMAHDGPACLRAAGIRRYDLILLDVMMPGMDGFAVLAELRRFSDTPVVMLTARGEPADRIAGLRLGADDYLPKPFDPDELLARIQAILRRVTGVTVRESSPNIEIAGVRLNPSARAVTCNDQPVDLTAAEYEILEQLMRAAGRPVSRDEISLRLYQREASPFDRSIDVHLSHIRRKLGESGAMIRTIRGAGYLFALDKAGETVE</sequence>
<evidence type="ECO:0000256" key="9">
    <source>
        <dbReference type="PROSITE-ProRule" id="PRU01091"/>
    </source>
</evidence>
<dbReference type="Pfam" id="PF00486">
    <property type="entry name" value="Trans_reg_C"/>
    <property type="match status" value="1"/>
</dbReference>
<feature type="domain" description="Response regulatory" evidence="10">
    <location>
        <begin position="3"/>
        <end position="116"/>
    </location>
</feature>
<evidence type="ECO:0000256" key="6">
    <source>
        <dbReference type="ARBA" id="ARBA00023125"/>
    </source>
</evidence>